<sequence length="209" mass="23624">MYVPKPYQMNDMEITLDFIRRNSFGLLITHSARSAATPLPFLVKQEGDSIRLYGHLARANPQSQELDGEALVVFSGPHAYISPTWYGDAIPEVPTWNYQSAHVYGRCSILADPEEVLKLLEDTIDYYESSQQKPWSLTNVDPAYVQRLAKHIVGFSIEATQIEGAWKLHQDYPLEARRGAIAALGQRSDDNSRLIAKLMQERLDETNDG</sequence>
<dbReference type="PANTHER" id="PTHR35802">
    <property type="entry name" value="PROTEASE SYNTHASE AND SPORULATION PROTEIN PAI 2"/>
    <property type="match status" value="1"/>
</dbReference>
<dbReference type="InterPro" id="IPR007396">
    <property type="entry name" value="TR_PAI2-type"/>
</dbReference>
<name>A0ABV5W4B7_9BACL</name>
<dbReference type="SUPFAM" id="SSF50475">
    <property type="entry name" value="FMN-binding split barrel"/>
    <property type="match status" value="1"/>
</dbReference>
<comment type="caution">
    <text evidence="1">The sequence shown here is derived from an EMBL/GenBank/DDBJ whole genome shotgun (WGS) entry which is preliminary data.</text>
</comment>
<dbReference type="Proteomes" id="UP001589619">
    <property type="component" value="Unassembled WGS sequence"/>
</dbReference>
<keyword evidence="2" id="KW-1185">Reference proteome</keyword>
<dbReference type="PIRSF" id="PIRSF010372">
    <property type="entry name" value="PaiB"/>
    <property type="match status" value="1"/>
</dbReference>
<gene>
    <name evidence="1" type="ORF">ACFFNY_27830</name>
</gene>
<evidence type="ECO:0000313" key="1">
    <source>
        <dbReference type="EMBL" id="MFB9755404.1"/>
    </source>
</evidence>
<dbReference type="InterPro" id="IPR012349">
    <property type="entry name" value="Split_barrel_FMN-bd"/>
</dbReference>
<accession>A0ABV5W4B7</accession>
<dbReference type="Pfam" id="PF04299">
    <property type="entry name" value="FMN_bind_2"/>
    <property type="match status" value="1"/>
</dbReference>
<dbReference type="Gene3D" id="2.30.110.10">
    <property type="entry name" value="Electron Transport, Fmn-binding Protein, Chain A"/>
    <property type="match status" value="1"/>
</dbReference>
<evidence type="ECO:0000313" key="2">
    <source>
        <dbReference type="Proteomes" id="UP001589619"/>
    </source>
</evidence>
<protein>
    <submittedName>
        <fullName evidence="1">FMN-binding negative transcriptional regulator</fullName>
    </submittedName>
</protein>
<organism evidence="1 2">
    <name type="scientific">Paenibacillus hodogayensis</name>
    <dbReference type="NCBI Taxonomy" id="279208"/>
    <lineage>
        <taxon>Bacteria</taxon>
        <taxon>Bacillati</taxon>
        <taxon>Bacillota</taxon>
        <taxon>Bacilli</taxon>
        <taxon>Bacillales</taxon>
        <taxon>Paenibacillaceae</taxon>
        <taxon>Paenibacillus</taxon>
    </lineage>
</organism>
<proteinExistence type="predicted"/>
<dbReference type="EMBL" id="JBHMAG010000018">
    <property type="protein sequence ID" value="MFB9755404.1"/>
    <property type="molecule type" value="Genomic_DNA"/>
</dbReference>
<dbReference type="PANTHER" id="PTHR35802:SF1">
    <property type="entry name" value="PROTEASE SYNTHASE AND SPORULATION PROTEIN PAI 2"/>
    <property type="match status" value="1"/>
</dbReference>
<reference evidence="1 2" key="1">
    <citation type="submission" date="2024-09" db="EMBL/GenBank/DDBJ databases">
        <authorList>
            <person name="Sun Q."/>
            <person name="Mori K."/>
        </authorList>
    </citation>
    <scope>NUCLEOTIDE SEQUENCE [LARGE SCALE GENOMIC DNA]</scope>
    <source>
        <strain evidence="1 2">JCM 12520</strain>
    </source>
</reference>
<dbReference type="RefSeq" id="WP_344908326.1">
    <property type="nucleotide sequence ID" value="NZ_BAAAYO010000006.1"/>
</dbReference>